<gene>
    <name evidence="1" type="ORF">L3X38_038966</name>
</gene>
<sequence length="208" mass="24285">MFPRPLYHEIAKNNPKSNNESQFHAFIEPYLVRTIVIFKSVLFNLGIPVIGSRTLDWQWSGIGPDRLLYDKFNVLSKVIEVMLKGVGPERWLLDRSRDSNCCKLPILSGILPISWFRKRFKANKFDRFVISFGISPHKLLLEGFIGLVWLMGREIWGWEINCFPMFGKSRHEKLLPCTWENRGENEALLPLLGFVFLLMGKFEKMSQH</sequence>
<evidence type="ECO:0000313" key="1">
    <source>
        <dbReference type="EMBL" id="KAI5319258.1"/>
    </source>
</evidence>
<name>A0AAD4V7B6_PRUDU</name>
<comment type="caution">
    <text evidence="1">The sequence shown here is derived from an EMBL/GenBank/DDBJ whole genome shotgun (WGS) entry which is preliminary data.</text>
</comment>
<evidence type="ECO:0000313" key="2">
    <source>
        <dbReference type="Proteomes" id="UP001054821"/>
    </source>
</evidence>
<proteinExistence type="predicted"/>
<reference evidence="1 2" key="1">
    <citation type="journal article" date="2022" name="G3 (Bethesda)">
        <title>Whole-genome sequence and methylome profiling of the almond [Prunus dulcis (Mill.) D.A. Webb] cultivar 'Nonpareil'.</title>
        <authorList>
            <person name="D'Amico-Willman K.M."/>
            <person name="Ouma W.Z."/>
            <person name="Meulia T."/>
            <person name="Sideli G.M."/>
            <person name="Gradziel T.M."/>
            <person name="Fresnedo-Ramirez J."/>
        </authorList>
    </citation>
    <scope>NUCLEOTIDE SEQUENCE [LARGE SCALE GENOMIC DNA]</scope>
    <source>
        <strain evidence="1">Clone GOH B32 T37-40</strain>
    </source>
</reference>
<organism evidence="1 2">
    <name type="scientific">Prunus dulcis</name>
    <name type="common">Almond</name>
    <name type="synonym">Amygdalus dulcis</name>
    <dbReference type="NCBI Taxonomy" id="3755"/>
    <lineage>
        <taxon>Eukaryota</taxon>
        <taxon>Viridiplantae</taxon>
        <taxon>Streptophyta</taxon>
        <taxon>Embryophyta</taxon>
        <taxon>Tracheophyta</taxon>
        <taxon>Spermatophyta</taxon>
        <taxon>Magnoliopsida</taxon>
        <taxon>eudicotyledons</taxon>
        <taxon>Gunneridae</taxon>
        <taxon>Pentapetalae</taxon>
        <taxon>rosids</taxon>
        <taxon>fabids</taxon>
        <taxon>Rosales</taxon>
        <taxon>Rosaceae</taxon>
        <taxon>Amygdaloideae</taxon>
        <taxon>Amygdaleae</taxon>
        <taxon>Prunus</taxon>
    </lineage>
</organism>
<dbReference type="EMBL" id="JAJFAZ020000007">
    <property type="protein sequence ID" value="KAI5319258.1"/>
    <property type="molecule type" value="Genomic_DNA"/>
</dbReference>
<accession>A0AAD4V7B6</accession>
<dbReference type="Proteomes" id="UP001054821">
    <property type="component" value="Chromosome 7"/>
</dbReference>
<dbReference type="AlphaFoldDB" id="A0AAD4V7B6"/>
<keyword evidence="2" id="KW-1185">Reference proteome</keyword>
<protein>
    <submittedName>
        <fullName evidence="1">Uncharacterized protein</fullName>
    </submittedName>
</protein>